<comment type="caution">
    <text evidence="1">The sequence shown here is derived from an EMBL/GenBank/DDBJ whole genome shotgun (WGS) entry which is preliminary data.</text>
</comment>
<dbReference type="Pfam" id="PF09424">
    <property type="entry name" value="YqeY"/>
    <property type="match status" value="1"/>
</dbReference>
<dbReference type="InterPro" id="IPR003789">
    <property type="entry name" value="Asn/Gln_tRNA_amidoTrase-B-like"/>
</dbReference>
<dbReference type="GO" id="GO:0016740">
    <property type="term" value="F:transferase activity"/>
    <property type="evidence" value="ECO:0007669"/>
    <property type="project" value="UniProtKB-KW"/>
</dbReference>
<keyword evidence="1" id="KW-0808">Transferase</keyword>
<reference evidence="1 2" key="1">
    <citation type="submission" date="2017-03" db="EMBL/GenBank/DDBJ databases">
        <title>Genome sequence of Geothermobacter sp. EPR-M, Deep-Sea Iron Reducer.</title>
        <authorList>
            <person name="Tully B."/>
            <person name="Savalia P."/>
            <person name="Abuyen K."/>
            <person name="Baughan C."/>
            <person name="Romero E."/>
            <person name="Ronkowski C."/>
            <person name="Torres B."/>
            <person name="Tremblay J."/>
            <person name="Trujillo A."/>
            <person name="Tyler M."/>
            <person name="Perez-Rodriguez I."/>
            <person name="Amend J."/>
        </authorList>
    </citation>
    <scope>NUCLEOTIDE SEQUENCE [LARGE SCALE GENOMIC DNA]</scope>
    <source>
        <strain evidence="1 2">EPR-M</strain>
    </source>
</reference>
<dbReference type="InterPro" id="IPR023168">
    <property type="entry name" value="GatB_Yqey_C_2"/>
</dbReference>
<dbReference type="InterPro" id="IPR019004">
    <property type="entry name" value="YqeY/Aim41"/>
</dbReference>
<organism evidence="1 2">
    <name type="scientific">Geothermobacter hydrogeniphilus</name>
    <dbReference type="NCBI Taxonomy" id="1969733"/>
    <lineage>
        <taxon>Bacteria</taxon>
        <taxon>Pseudomonadati</taxon>
        <taxon>Thermodesulfobacteriota</taxon>
        <taxon>Desulfuromonadia</taxon>
        <taxon>Desulfuromonadales</taxon>
        <taxon>Geothermobacteraceae</taxon>
        <taxon>Geothermobacter</taxon>
    </lineage>
</organism>
<name>A0A1X0XQ94_9BACT</name>
<dbReference type="Gene3D" id="1.10.10.410">
    <property type="match status" value="1"/>
</dbReference>
<dbReference type="SUPFAM" id="SSF89095">
    <property type="entry name" value="GatB/YqeY motif"/>
    <property type="match status" value="1"/>
</dbReference>
<dbReference type="Proteomes" id="UP000193136">
    <property type="component" value="Unassembled WGS sequence"/>
</dbReference>
<dbReference type="OrthoDB" id="9788127at2"/>
<sequence>MSLQDQLLDAMKTAMKARDSLRLATIRGVRTAIKNREIEIGSPLDDEAVISVIATLAKQRREAASAFRDGDRPELAEKEEAELLVLQEFLPAQLDEADLRAMVEETVTALGAAGMKDMGRVMKELTARTKGRADGKLVSDLVRARLAG</sequence>
<evidence type="ECO:0000313" key="2">
    <source>
        <dbReference type="Proteomes" id="UP000193136"/>
    </source>
</evidence>
<keyword evidence="2" id="KW-1185">Reference proteome</keyword>
<protein>
    <submittedName>
        <fullName evidence="1">Glutamyl-tRNA amidotransferase</fullName>
    </submittedName>
</protein>
<dbReference type="AlphaFoldDB" id="A0A1X0XQ94"/>
<dbReference type="RefSeq" id="WP_085011678.1">
    <property type="nucleotide sequence ID" value="NZ_NAAD01000028.1"/>
</dbReference>
<dbReference type="STRING" id="1969733.B5V00_15300"/>
<dbReference type="PANTHER" id="PTHR28055:SF1">
    <property type="entry name" value="ALTERED INHERITANCE OF MITOCHONDRIA PROTEIN 41, MITOCHONDRIAL"/>
    <property type="match status" value="1"/>
</dbReference>
<dbReference type="GO" id="GO:0016884">
    <property type="term" value="F:carbon-nitrogen ligase activity, with glutamine as amido-N-donor"/>
    <property type="evidence" value="ECO:0007669"/>
    <property type="project" value="InterPro"/>
</dbReference>
<dbReference type="PANTHER" id="PTHR28055">
    <property type="entry name" value="ALTERED INHERITANCE OF MITOCHONDRIA PROTEIN 41, MITOCHONDRIAL"/>
    <property type="match status" value="1"/>
</dbReference>
<dbReference type="InterPro" id="IPR042184">
    <property type="entry name" value="YqeY/Aim41_N"/>
</dbReference>
<dbReference type="EMBL" id="NAAD01000028">
    <property type="protein sequence ID" value="ORJ55038.1"/>
    <property type="molecule type" value="Genomic_DNA"/>
</dbReference>
<accession>A0A1X0XQ94</accession>
<gene>
    <name evidence="1" type="ORF">B5V00_15300</name>
</gene>
<dbReference type="Gene3D" id="1.10.1510.10">
    <property type="entry name" value="Uncharacterised protein YqeY/AIM41 PF09424, N-terminal domain"/>
    <property type="match status" value="1"/>
</dbReference>
<proteinExistence type="predicted"/>
<evidence type="ECO:0000313" key="1">
    <source>
        <dbReference type="EMBL" id="ORJ55038.1"/>
    </source>
</evidence>